<sequence>MTEQSIGKRKLASQQVADTIARRIELGEFRDGDRLASESDLAREFGVARGTMRSALEILKGQNLVTTKPGVGSFVSYHGHAMESVQGWTRATAQAGSPTTTELIETERIAAPDELRRAYGMQGDVHRIVRRRMSGAAPVSLEISYLPCNEILDLIMERGLLGGSISTTMKAAGMTPCGGVQDATVACVPAQYRSYLDVDEREMFLEVRRISYGEDGEPVEYVLSYLNPRHFSLHVEFGDRPERG</sequence>
<evidence type="ECO:0000256" key="1">
    <source>
        <dbReference type="ARBA" id="ARBA00023015"/>
    </source>
</evidence>
<name>A0A6L9SNZ3_9BIFI</name>
<dbReference type="InterPro" id="IPR028978">
    <property type="entry name" value="Chorismate_lyase_/UTRA_dom_sf"/>
</dbReference>
<dbReference type="Gene3D" id="1.10.10.10">
    <property type="entry name" value="Winged helix-like DNA-binding domain superfamily/Winged helix DNA-binding domain"/>
    <property type="match status" value="1"/>
</dbReference>
<dbReference type="GO" id="GO:0003677">
    <property type="term" value="F:DNA binding"/>
    <property type="evidence" value="ECO:0007669"/>
    <property type="project" value="UniProtKB-KW"/>
</dbReference>
<evidence type="ECO:0000259" key="4">
    <source>
        <dbReference type="PROSITE" id="PS50949"/>
    </source>
</evidence>
<dbReference type="Pfam" id="PF00392">
    <property type="entry name" value="GntR"/>
    <property type="match status" value="1"/>
</dbReference>
<protein>
    <submittedName>
        <fullName evidence="5">UTRA domain-containing protein</fullName>
    </submittedName>
</protein>
<dbReference type="Gene3D" id="3.40.1410.10">
    <property type="entry name" value="Chorismate lyase-like"/>
    <property type="match status" value="1"/>
</dbReference>
<proteinExistence type="predicted"/>
<evidence type="ECO:0000313" key="6">
    <source>
        <dbReference type="Proteomes" id="UP000483293"/>
    </source>
</evidence>
<dbReference type="InterPro" id="IPR011663">
    <property type="entry name" value="UTRA"/>
</dbReference>
<evidence type="ECO:0000313" key="5">
    <source>
        <dbReference type="EMBL" id="NEG54257.1"/>
    </source>
</evidence>
<dbReference type="InterPro" id="IPR050679">
    <property type="entry name" value="Bact_HTH_transcr_reg"/>
</dbReference>
<comment type="caution">
    <text evidence="5">The sequence shown here is derived from an EMBL/GenBank/DDBJ whole genome shotgun (WGS) entry which is preliminary data.</text>
</comment>
<dbReference type="SUPFAM" id="SSF64288">
    <property type="entry name" value="Chorismate lyase-like"/>
    <property type="match status" value="1"/>
</dbReference>
<dbReference type="EMBL" id="WHZV01000001">
    <property type="protein sequence ID" value="NEG54257.1"/>
    <property type="molecule type" value="Genomic_DNA"/>
</dbReference>
<dbReference type="SUPFAM" id="SSF46785">
    <property type="entry name" value="Winged helix' DNA-binding domain"/>
    <property type="match status" value="1"/>
</dbReference>
<organism evidence="5 6">
    <name type="scientific">Bifidobacterium platyrrhinorum</name>
    <dbReference type="NCBI Taxonomy" id="2661628"/>
    <lineage>
        <taxon>Bacteria</taxon>
        <taxon>Bacillati</taxon>
        <taxon>Actinomycetota</taxon>
        <taxon>Actinomycetes</taxon>
        <taxon>Bifidobacteriales</taxon>
        <taxon>Bifidobacteriaceae</taxon>
        <taxon>Bifidobacterium</taxon>
    </lineage>
</organism>
<dbReference type="Pfam" id="PF07702">
    <property type="entry name" value="UTRA"/>
    <property type="match status" value="1"/>
</dbReference>
<evidence type="ECO:0000256" key="2">
    <source>
        <dbReference type="ARBA" id="ARBA00023125"/>
    </source>
</evidence>
<dbReference type="CDD" id="cd07377">
    <property type="entry name" value="WHTH_GntR"/>
    <property type="match status" value="1"/>
</dbReference>
<dbReference type="InterPro" id="IPR036390">
    <property type="entry name" value="WH_DNA-bd_sf"/>
</dbReference>
<dbReference type="Proteomes" id="UP000483293">
    <property type="component" value="Unassembled WGS sequence"/>
</dbReference>
<keyword evidence="6" id="KW-1185">Reference proteome</keyword>
<gene>
    <name evidence="5" type="ORF">GFD21_00365</name>
</gene>
<keyword evidence="3" id="KW-0804">Transcription</keyword>
<reference evidence="5 6" key="1">
    <citation type="submission" date="2019-10" db="EMBL/GenBank/DDBJ databases">
        <title>Bifidobacterium from non-human primates.</title>
        <authorList>
            <person name="Modesto M."/>
        </authorList>
    </citation>
    <scope>NUCLEOTIDE SEQUENCE [LARGE SCALE GENOMIC DNA]</scope>
    <source>
        <strain evidence="5 6">SMA15</strain>
    </source>
</reference>
<accession>A0A6L9SNZ3</accession>
<dbReference type="GO" id="GO:0045892">
    <property type="term" value="P:negative regulation of DNA-templated transcription"/>
    <property type="evidence" value="ECO:0007669"/>
    <property type="project" value="TreeGrafter"/>
</dbReference>
<dbReference type="PANTHER" id="PTHR44846">
    <property type="entry name" value="MANNOSYL-D-GLYCERATE TRANSPORT/METABOLISM SYSTEM REPRESSOR MNGR-RELATED"/>
    <property type="match status" value="1"/>
</dbReference>
<dbReference type="SMART" id="SM00866">
    <property type="entry name" value="UTRA"/>
    <property type="match status" value="1"/>
</dbReference>
<feature type="domain" description="HTH gntR-type" evidence="4">
    <location>
        <begin position="10"/>
        <end position="78"/>
    </location>
</feature>
<dbReference type="PANTHER" id="PTHR44846:SF17">
    <property type="entry name" value="GNTR-FAMILY TRANSCRIPTIONAL REGULATOR"/>
    <property type="match status" value="1"/>
</dbReference>
<dbReference type="AlphaFoldDB" id="A0A6L9SNZ3"/>
<dbReference type="InterPro" id="IPR000524">
    <property type="entry name" value="Tscrpt_reg_HTH_GntR"/>
</dbReference>
<evidence type="ECO:0000256" key="3">
    <source>
        <dbReference type="ARBA" id="ARBA00023163"/>
    </source>
</evidence>
<dbReference type="InterPro" id="IPR036388">
    <property type="entry name" value="WH-like_DNA-bd_sf"/>
</dbReference>
<keyword evidence="1" id="KW-0805">Transcription regulation</keyword>
<dbReference type="SMART" id="SM00345">
    <property type="entry name" value="HTH_GNTR"/>
    <property type="match status" value="1"/>
</dbReference>
<dbReference type="PROSITE" id="PS50949">
    <property type="entry name" value="HTH_GNTR"/>
    <property type="match status" value="1"/>
</dbReference>
<dbReference type="RefSeq" id="WP_163195948.1">
    <property type="nucleotide sequence ID" value="NZ_WHZV01000001.1"/>
</dbReference>
<keyword evidence="2" id="KW-0238">DNA-binding</keyword>
<dbReference type="PRINTS" id="PR00035">
    <property type="entry name" value="HTHGNTR"/>
</dbReference>
<dbReference type="GO" id="GO:0003700">
    <property type="term" value="F:DNA-binding transcription factor activity"/>
    <property type="evidence" value="ECO:0007669"/>
    <property type="project" value="InterPro"/>
</dbReference>